<comment type="caution">
    <text evidence="1">The sequence shown here is derived from an EMBL/GenBank/DDBJ whole genome shotgun (WGS) entry which is preliminary data.</text>
</comment>
<sequence>MRISSQLMSIGIRVTRSLQRVCLRAKLRKIRVQLWTIYEKLLISMQFHLPFISLMGLCHEARITARMKNAGESAGSCTGLALVSVSTPSTFWSAQYTPIHWSKTDLHKFSLIFHHKFILRCSETMVVAPVHQETDTQDQGMDVHAWYGPWEVVKLAYRPNVGSVFDTFNTLSIEYASPFNPEGHSRIYDGAENTREGGRKSIWKLVYEEPRDKIYTAG</sequence>
<dbReference type="AlphaFoldDB" id="A0AA39NBL0"/>
<evidence type="ECO:0000313" key="1">
    <source>
        <dbReference type="EMBL" id="KAK0462544.1"/>
    </source>
</evidence>
<keyword evidence="2" id="KW-1185">Reference proteome</keyword>
<evidence type="ECO:0000313" key="2">
    <source>
        <dbReference type="Proteomes" id="UP001175211"/>
    </source>
</evidence>
<organism evidence="1 2">
    <name type="scientific">Armillaria tabescens</name>
    <name type="common">Ringless honey mushroom</name>
    <name type="synonym">Agaricus tabescens</name>
    <dbReference type="NCBI Taxonomy" id="1929756"/>
    <lineage>
        <taxon>Eukaryota</taxon>
        <taxon>Fungi</taxon>
        <taxon>Dikarya</taxon>
        <taxon>Basidiomycota</taxon>
        <taxon>Agaricomycotina</taxon>
        <taxon>Agaricomycetes</taxon>
        <taxon>Agaricomycetidae</taxon>
        <taxon>Agaricales</taxon>
        <taxon>Marasmiineae</taxon>
        <taxon>Physalacriaceae</taxon>
        <taxon>Desarmillaria</taxon>
    </lineage>
</organism>
<dbReference type="Proteomes" id="UP001175211">
    <property type="component" value="Unassembled WGS sequence"/>
</dbReference>
<name>A0AA39NBL0_ARMTA</name>
<accession>A0AA39NBL0</accession>
<dbReference type="EMBL" id="JAUEPS010000009">
    <property type="protein sequence ID" value="KAK0462544.1"/>
    <property type="molecule type" value="Genomic_DNA"/>
</dbReference>
<reference evidence="1" key="1">
    <citation type="submission" date="2023-06" db="EMBL/GenBank/DDBJ databases">
        <authorList>
            <consortium name="Lawrence Berkeley National Laboratory"/>
            <person name="Ahrendt S."/>
            <person name="Sahu N."/>
            <person name="Indic B."/>
            <person name="Wong-Bajracharya J."/>
            <person name="Merenyi Z."/>
            <person name="Ke H.-M."/>
            <person name="Monk M."/>
            <person name="Kocsube S."/>
            <person name="Drula E."/>
            <person name="Lipzen A."/>
            <person name="Balint B."/>
            <person name="Henrissat B."/>
            <person name="Andreopoulos B."/>
            <person name="Martin F.M."/>
            <person name="Harder C.B."/>
            <person name="Rigling D."/>
            <person name="Ford K.L."/>
            <person name="Foster G.D."/>
            <person name="Pangilinan J."/>
            <person name="Papanicolaou A."/>
            <person name="Barry K."/>
            <person name="LaButti K."/>
            <person name="Viragh M."/>
            <person name="Koriabine M."/>
            <person name="Yan M."/>
            <person name="Riley R."/>
            <person name="Champramary S."/>
            <person name="Plett K.L."/>
            <person name="Tsai I.J."/>
            <person name="Slot J."/>
            <person name="Sipos G."/>
            <person name="Plett J."/>
            <person name="Nagy L.G."/>
            <person name="Grigoriev I.V."/>
        </authorList>
    </citation>
    <scope>NUCLEOTIDE SEQUENCE</scope>
    <source>
        <strain evidence="1">CCBAS 213</strain>
    </source>
</reference>
<dbReference type="GeneID" id="85352950"/>
<dbReference type="RefSeq" id="XP_060334156.1">
    <property type="nucleotide sequence ID" value="XM_060469402.1"/>
</dbReference>
<gene>
    <name evidence="1" type="ORF">EV420DRAFT_1477248</name>
</gene>
<protein>
    <submittedName>
        <fullName evidence="1">Uncharacterized protein</fullName>
    </submittedName>
</protein>
<proteinExistence type="predicted"/>